<dbReference type="AlphaFoldDB" id="A0AAE0Y1U4"/>
<evidence type="ECO:0000313" key="3">
    <source>
        <dbReference type="Proteomes" id="UP001283361"/>
    </source>
</evidence>
<feature type="region of interest" description="Disordered" evidence="1">
    <location>
        <begin position="1"/>
        <end position="91"/>
    </location>
</feature>
<gene>
    <name evidence="2" type="ORF">RRG08_051953</name>
</gene>
<dbReference type="Proteomes" id="UP001283361">
    <property type="component" value="Unassembled WGS sequence"/>
</dbReference>
<feature type="compositionally biased region" description="Polar residues" evidence="1">
    <location>
        <begin position="23"/>
        <end position="33"/>
    </location>
</feature>
<sequence>MATPINPSPASPAPQSLKEAGVTLSQSMDSVNTAVEEEPEEINPSPDLSSVNKLRRAERAKVGAAVAGSTLGDKTESETKRFGPRKNRQWR</sequence>
<comment type="caution">
    <text evidence="2">The sequence shown here is derived from an EMBL/GenBank/DDBJ whole genome shotgun (WGS) entry which is preliminary data.</text>
</comment>
<accession>A0AAE0Y1U4</accession>
<keyword evidence="3" id="KW-1185">Reference proteome</keyword>
<reference evidence="2" key="1">
    <citation type="journal article" date="2023" name="G3 (Bethesda)">
        <title>A reference genome for the long-term kleptoplast-retaining sea slug Elysia crispata morphotype clarki.</title>
        <authorList>
            <person name="Eastman K.E."/>
            <person name="Pendleton A.L."/>
            <person name="Shaikh M.A."/>
            <person name="Suttiyut T."/>
            <person name="Ogas R."/>
            <person name="Tomko P."/>
            <person name="Gavelis G."/>
            <person name="Widhalm J.R."/>
            <person name="Wisecaver J.H."/>
        </authorList>
    </citation>
    <scope>NUCLEOTIDE SEQUENCE</scope>
    <source>
        <strain evidence="2">ECLA1</strain>
    </source>
</reference>
<dbReference type="EMBL" id="JAWDGP010007099">
    <property type="protein sequence ID" value="KAK3729983.1"/>
    <property type="molecule type" value="Genomic_DNA"/>
</dbReference>
<feature type="compositionally biased region" description="Pro residues" evidence="1">
    <location>
        <begin position="1"/>
        <end position="12"/>
    </location>
</feature>
<evidence type="ECO:0000256" key="1">
    <source>
        <dbReference type="SAM" id="MobiDB-lite"/>
    </source>
</evidence>
<organism evidence="2 3">
    <name type="scientific">Elysia crispata</name>
    <name type="common">lettuce slug</name>
    <dbReference type="NCBI Taxonomy" id="231223"/>
    <lineage>
        <taxon>Eukaryota</taxon>
        <taxon>Metazoa</taxon>
        <taxon>Spiralia</taxon>
        <taxon>Lophotrochozoa</taxon>
        <taxon>Mollusca</taxon>
        <taxon>Gastropoda</taxon>
        <taxon>Heterobranchia</taxon>
        <taxon>Euthyneura</taxon>
        <taxon>Panpulmonata</taxon>
        <taxon>Sacoglossa</taxon>
        <taxon>Placobranchoidea</taxon>
        <taxon>Plakobranchidae</taxon>
        <taxon>Elysia</taxon>
    </lineage>
</organism>
<protein>
    <submittedName>
        <fullName evidence="2">Uncharacterized protein</fullName>
    </submittedName>
</protein>
<name>A0AAE0Y1U4_9GAST</name>
<proteinExistence type="predicted"/>
<feature type="compositionally biased region" description="Basic residues" evidence="1">
    <location>
        <begin position="82"/>
        <end position="91"/>
    </location>
</feature>
<evidence type="ECO:0000313" key="2">
    <source>
        <dbReference type="EMBL" id="KAK3729983.1"/>
    </source>
</evidence>